<name>A0A1Q5PDH2_9BACT</name>
<gene>
    <name evidence="2" type="ORF">A3841_18315</name>
</gene>
<reference evidence="2 3" key="1">
    <citation type="submission" date="2016-03" db="EMBL/GenBank/DDBJ databases">
        <title>Genome sequence of Pontibacter sp. nov., of the family cytophagaceae, isolated from marine sediment of the Yellow Sea, China.</title>
        <authorList>
            <person name="Zhang G."/>
            <person name="Zhang R."/>
        </authorList>
    </citation>
    <scope>NUCLEOTIDE SEQUENCE [LARGE SCALE GENOMIC DNA]</scope>
    <source>
        <strain evidence="2 3">S10-8</strain>
    </source>
</reference>
<dbReference type="OrthoDB" id="798073at2"/>
<dbReference type="AlphaFoldDB" id="A0A1Q5PDH2"/>
<dbReference type="InterPro" id="IPR041657">
    <property type="entry name" value="HTH_17"/>
</dbReference>
<dbReference type="Pfam" id="PF12728">
    <property type="entry name" value="HTH_17"/>
    <property type="match status" value="1"/>
</dbReference>
<dbReference type="Proteomes" id="UP000186551">
    <property type="component" value="Unassembled WGS sequence"/>
</dbReference>
<organism evidence="2 3">
    <name type="scientific">Pontibacter flavimaris</name>
    <dbReference type="NCBI Taxonomy" id="1797110"/>
    <lineage>
        <taxon>Bacteria</taxon>
        <taxon>Pseudomonadati</taxon>
        <taxon>Bacteroidota</taxon>
        <taxon>Cytophagia</taxon>
        <taxon>Cytophagales</taxon>
        <taxon>Hymenobacteraceae</taxon>
        <taxon>Pontibacter</taxon>
    </lineage>
</organism>
<dbReference type="EMBL" id="LVWA01000005">
    <property type="protein sequence ID" value="OKL40280.1"/>
    <property type="molecule type" value="Genomic_DNA"/>
</dbReference>
<evidence type="ECO:0000313" key="2">
    <source>
        <dbReference type="EMBL" id="OKL40280.1"/>
    </source>
</evidence>
<dbReference type="NCBIfam" id="TIGR01764">
    <property type="entry name" value="excise"/>
    <property type="match status" value="1"/>
</dbReference>
<dbReference type="STRING" id="1797110.A3841_18315"/>
<comment type="caution">
    <text evidence="2">The sequence shown here is derived from an EMBL/GenBank/DDBJ whole genome shotgun (WGS) entry which is preliminary data.</text>
</comment>
<keyword evidence="3" id="KW-1185">Reference proteome</keyword>
<proteinExistence type="predicted"/>
<evidence type="ECO:0000313" key="3">
    <source>
        <dbReference type="Proteomes" id="UP000186551"/>
    </source>
</evidence>
<protein>
    <recommendedName>
        <fullName evidence="1">Helix-turn-helix domain-containing protein</fullName>
    </recommendedName>
</protein>
<accession>A0A1Q5PDH2</accession>
<dbReference type="RefSeq" id="WP_073852383.1">
    <property type="nucleotide sequence ID" value="NZ_LVWA01000005.1"/>
</dbReference>
<dbReference type="SUPFAM" id="SSF46955">
    <property type="entry name" value="Putative DNA-binding domain"/>
    <property type="match status" value="1"/>
</dbReference>
<sequence length="93" mass="10630">MIKITQIENLEAKSLLERLRSIESKLEELISASKPGEPTEYLTRQEVAELFKVSLPTVHSWTNKGLIKSYKIANKTRFKRSEVEAAAVERCPK</sequence>
<dbReference type="InterPro" id="IPR010093">
    <property type="entry name" value="SinI_DNA-bd"/>
</dbReference>
<feature type="domain" description="Helix-turn-helix" evidence="1">
    <location>
        <begin position="41"/>
        <end position="85"/>
    </location>
</feature>
<dbReference type="GO" id="GO:0003677">
    <property type="term" value="F:DNA binding"/>
    <property type="evidence" value="ECO:0007669"/>
    <property type="project" value="InterPro"/>
</dbReference>
<dbReference type="InterPro" id="IPR009061">
    <property type="entry name" value="DNA-bd_dom_put_sf"/>
</dbReference>
<evidence type="ECO:0000259" key="1">
    <source>
        <dbReference type="Pfam" id="PF12728"/>
    </source>
</evidence>